<protein>
    <submittedName>
        <fullName evidence="1">Uncharacterized protein</fullName>
    </submittedName>
</protein>
<comment type="caution">
    <text evidence="1">The sequence shown here is derived from an EMBL/GenBank/DDBJ whole genome shotgun (WGS) entry which is preliminary data.</text>
</comment>
<reference evidence="1 2" key="1">
    <citation type="submission" date="2018-08" db="EMBL/GenBank/DDBJ databases">
        <title>Actinomadura spongicola sp. nov., isolated from marine sponge Leucetta chagosensis.</title>
        <authorList>
            <person name="Li L."/>
            <person name="Lin H.W."/>
        </authorList>
    </citation>
    <scope>NUCLEOTIDE SEQUENCE [LARGE SCALE GENOMIC DNA]</scope>
    <source>
        <strain evidence="1 2">LHW52907</strain>
    </source>
</reference>
<gene>
    <name evidence="1" type="ORF">D0T12_02050</name>
</gene>
<dbReference type="EMBL" id="QVNQ01000001">
    <property type="protein sequence ID" value="RFS87058.1"/>
    <property type="molecule type" value="Genomic_DNA"/>
</dbReference>
<dbReference type="AlphaFoldDB" id="A0A372GNS4"/>
<accession>A0A372GNS4</accession>
<organism evidence="1 2">
    <name type="scientific">Actinomadura spongiicola</name>
    <dbReference type="NCBI Taxonomy" id="2303421"/>
    <lineage>
        <taxon>Bacteria</taxon>
        <taxon>Bacillati</taxon>
        <taxon>Actinomycetota</taxon>
        <taxon>Actinomycetes</taxon>
        <taxon>Streptosporangiales</taxon>
        <taxon>Thermomonosporaceae</taxon>
        <taxon>Actinomadura</taxon>
    </lineage>
</organism>
<dbReference type="Proteomes" id="UP000262882">
    <property type="component" value="Unassembled WGS sequence"/>
</dbReference>
<evidence type="ECO:0000313" key="1">
    <source>
        <dbReference type="EMBL" id="RFS87058.1"/>
    </source>
</evidence>
<keyword evidence="2" id="KW-1185">Reference proteome</keyword>
<name>A0A372GNS4_9ACTN</name>
<proteinExistence type="predicted"/>
<sequence>MSESLQEAIERDTSPGAQIVRSLVLRRLGARAATAIEAGDPPPDLGLALTWFLMQNPLAPFSVTWGDGPEAAFKDGWKEDHPPVGNAEQWRSFMRWARSLGLAVRADFGGQKSALIADPTRAIEIVLGEMPSRLLADEWFRHLHSLLPVLGDSRLASVLPQVSGSVDEVPMPVVLAMRKLERMGKLKLVASDDSSNAVALRLARGDRRIGEVHILEALA</sequence>
<evidence type="ECO:0000313" key="2">
    <source>
        <dbReference type="Proteomes" id="UP000262882"/>
    </source>
</evidence>